<dbReference type="EMBL" id="JBHFPV010000002">
    <property type="protein sequence ID" value="MFH6604313.1"/>
    <property type="molecule type" value="Genomic_DNA"/>
</dbReference>
<reference evidence="1" key="1">
    <citation type="submission" date="2024-09" db="EMBL/GenBank/DDBJ databases">
        <authorList>
            <person name="Liu J."/>
        </authorList>
    </citation>
    <scope>NUCLEOTIDE SEQUENCE</scope>
    <source>
        <strain evidence="1">NBU2967</strain>
    </source>
</reference>
<name>A0ACC7LLC0_9FLAO</name>
<evidence type="ECO:0000313" key="2">
    <source>
        <dbReference type="Proteomes" id="UP001595191"/>
    </source>
</evidence>
<organism evidence="1 2">
    <name type="scientific">Meishania litoralis</name>
    <dbReference type="NCBI Taxonomy" id="3434685"/>
    <lineage>
        <taxon>Bacteria</taxon>
        <taxon>Pseudomonadati</taxon>
        <taxon>Bacteroidota</taxon>
        <taxon>Flavobacteriia</taxon>
        <taxon>Flavobacteriales</taxon>
        <taxon>Flavobacteriaceae</taxon>
        <taxon>Meishania</taxon>
    </lineage>
</organism>
<evidence type="ECO:0000313" key="1">
    <source>
        <dbReference type="EMBL" id="MFH6604313.1"/>
    </source>
</evidence>
<sequence>MEHSDKENKYFRAKEKVEGIKKFYTSLLAYVLVIGLLAAANYYINAFRYAWFLWAAFGWGIGLIFQGLKAFSYNPFFGKGWEERKIKEFMNGDKNTERWR</sequence>
<gene>
    <name evidence="1" type="ORF">ACEZ3G_12545</name>
</gene>
<dbReference type="Proteomes" id="UP001595191">
    <property type="component" value="Unassembled WGS sequence"/>
</dbReference>
<comment type="caution">
    <text evidence="1">The sequence shown here is derived from an EMBL/GenBank/DDBJ whole genome shotgun (WGS) entry which is preliminary data.</text>
</comment>
<keyword evidence="2" id="KW-1185">Reference proteome</keyword>
<accession>A0ACC7LLC0</accession>
<protein>
    <submittedName>
        <fullName evidence="1">2TM domain-containing protein</fullName>
    </submittedName>
</protein>
<proteinExistence type="predicted"/>